<name>A0A0H5QS17_NEIMI</name>
<accession>A0A0H5QS17</accession>
<sequence>MPNRHTFSIHQTKCRLKRNKPFSDGIRYLQAAGNQWW</sequence>
<dbReference type="AlphaFoldDB" id="A0A0H5QS17"/>
<proteinExistence type="predicted"/>
<evidence type="ECO:0000313" key="1">
    <source>
        <dbReference type="EMBL" id="CRY98452.1"/>
    </source>
</evidence>
<dbReference type="EMBL" id="CVTF01000089">
    <property type="protein sequence ID" value="CRY98452.1"/>
    <property type="molecule type" value="Genomic_DNA"/>
</dbReference>
<reference evidence="1 2" key="1">
    <citation type="submission" date="2014-11" db="EMBL/GenBank/DDBJ databases">
        <authorList>
            <person name="Diene M.Seydina."/>
        </authorList>
    </citation>
    <scope>NUCLEOTIDE SEQUENCE [LARGE SCALE GENOMIC DNA]</scope>
    <source>
        <strain evidence="1 2">Neisseria meningitidis CHUV</strain>
    </source>
</reference>
<dbReference type="Proteomes" id="UP000182715">
    <property type="component" value="Unassembled WGS sequence"/>
</dbReference>
<evidence type="ECO:0000313" key="2">
    <source>
        <dbReference type="Proteomes" id="UP000182715"/>
    </source>
</evidence>
<organism evidence="1 2">
    <name type="scientific">Neisseria meningitidis serogroup B</name>
    <dbReference type="NCBI Taxonomy" id="491"/>
    <lineage>
        <taxon>Bacteria</taxon>
        <taxon>Pseudomonadati</taxon>
        <taxon>Pseudomonadota</taxon>
        <taxon>Betaproteobacteria</taxon>
        <taxon>Neisseriales</taxon>
        <taxon>Neisseriaceae</taxon>
        <taxon>Neisseria</taxon>
    </lineage>
</organism>
<protein>
    <submittedName>
        <fullName evidence="1">Uncharacterized protein</fullName>
    </submittedName>
</protein>